<dbReference type="PANTHER" id="PTHR23511">
    <property type="entry name" value="SYNAPTIC VESICLE GLYCOPROTEIN 2"/>
    <property type="match status" value="1"/>
</dbReference>
<organism evidence="10 11">
    <name type="scientific">Penicillium vulpinum</name>
    <dbReference type="NCBI Taxonomy" id="29845"/>
    <lineage>
        <taxon>Eukaryota</taxon>
        <taxon>Fungi</taxon>
        <taxon>Dikarya</taxon>
        <taxon>Ascomycota</taxon>
        <taxon>Pezizomycotina</taxon>
        <taxon>Eurotiomycetes</taxon>
        <taxon>Eurotiomycetidae</taxon>
        <taxon>Eurotiales</taxon>
        <taxon>Aspergillaceae</taxon>
        <taxon>Penicillium</taxon>
    </lineage>
</organism>
<dbReference type="SUPFAM" id="SSF103473">
    <property type="entry name" value="MFS general substrate transporter"/>
    <property type="match status" value="1"/>
</dbReference>
<feature type="transmembrane region" description="Helical" evidence="8">
    <location>
        <begin position="177"/>
        <end position="210"/>
    </location>
</feature>
<evidence type="ECO:0000256" key="8">
    <source>
        <dbReference type="SAM" id="Phobius"/>
    </source>
</evidence>
<evidence type="ECO:0000313" key="10">
    <source>
        <dbReference type="EMBL" id="OQE07495.1"/>
    </source>
</evidence>
<evidence type="ECO:0000313" key="11">
    <source>
        <dbReference type="Proteomes" id="UP000191518"/>
    </source>
</evidence>
<feature type="domain" description="Major facilitator superfamily (MFS) profile" evidence="9">
    <location>
        <begin position="108"/>
        <end position="563"/>
    </location>
</feature>
<dbReference type="PANTHER" id="PTHR23511:SF5">
    <property type="entry name" value="MAJOR FACILITATOR-TYPE TRANSPORTER HXNZ-RELATED"/>
    <property type="match status" value="1"/>
</dbReference>
<feature type="region of interest" description="Disordered" evidence="7">
    <location>
        <begin position="28"/>
        <end position="59"/>
    </location>
</feature>
<gene>
    <name evidence="10" type="ORF">PENVUL_c013G02639</name>
</gene>
<feature type="transmembrane region" description="Helical" evidence="8">
    <location>
        <begin position="424"/>
        <end position="447"/>
    </location>
</feature>
<feature type="transmembrane region" description="Helical" evidence="8">
    <location>
        <begin position="230"/>
        <end position="254"/>
    </location>
</feature>
<dbReference type="GO" id="GO:0022857">
    <property type="term" value="F:transmembrane transporter activity"/>
    <property type="evidence" value="ECO:0007669"/>
    <property type="project" value="InterPro"/>
</dbReference>
<evidence type="ECO:0000256" key="1">
    <source>
        <dbReference type="ARBA" id="ARBA00004141"/>
    </source>
</evidence>
<keyword evidence="3" id="KW-0813">Transport</keyword>
<accession>A0A1V6S0F8</accession>
<feature type="transmembrane region" description="Helical" evidence="8">
    <location>
        <begin position="477"/>
        <end position="497"/>
    </location>
</feature>
<feature type="transmembrane region" description="Helical" evidence="8">
    <location>
        <begin position="275"/>
        <end position="298"/>
    </location>
</feature>
<dbReference type="InterPro" id="IPR036259">
    <property type="entry name" value="MFS_trans_sf"/>
</dbReference>
<dbReference type="Proteomes" id="UP000191518">
    <property type="component" value="Unassembled WGS sequence"/>
</dbReference>
<evidence type="ECO:0000256" key="6">
    <source>
        <dbReference type="ARBA" id="ARBA00023136"/>
    </source>
</evidence>
<dbReference type="FunFam" id="1.20.1250.20:FF:000171">
    <property type="entry name" value="MFS general substrate transporter"/>
    <property type="match status" value="1"/>
</dbReference>
<dbReference type="OrthoDB" id="4139357at2759"/>
<feature type="transmembrane region" description="Helical" evidence="8">
    <location>
        <begin position="144"/>
        <end position="165"/>
    </location>
</feature>
<evidence type="ECO:0000256" key="2">
    <source>
        <dbReference type="ARBA" id="ARBA00008335"/>
    </source>
</evidence>
<evidence type="ECO:0000256" key="5">
    <source>
        <dbReference type="ARBA" id="ARBA00022989"/>
    </source>
</evidence>
<dbReference type="PROSITE" id="PS50850">
    <property type="entry name" value="MFS"/>
    <property type="match status" value="1"/>
</dbReference>
<proteinExistence type="inferred from homology"/>
<comment type="caution">
    <text evidence="10">The sequence shown here is derived from an EMBL/GenBank/DDBJ whole genome shotgun (WGS) entry which is preliminary data.</text>
</comment>
<dbReference type="Gene3D" id="1.20.1250.20">
    <property type="entry name" value="MFS general substrate transporter like domains"/>
    <property type="match status" value="1"/>
</dbReference>
<dbReference type="InterPro" id="IPR020846">
    <property type="entry name" value="MFS_dom"/>
</dbReference>
<feature type="transmembrane region" description="Helical" evidence="8">
    <location>
        <begin position="383"/>
        <end position="403"/>
    </location>
</feature>
<comment type="similarity">
    <text evidence="2">Belongs to the major facilitator superfamily.</text>
</comment>
<sequence>MMGIQKFNPFKTDHQDFPSVVIPLADAPAHPLSEKADKESDQGSDRASSSENGAAGSNDSTHLTLEALRAEVEADITSATHDSAYDRKSKVINRALQDIGMGRYQWELFFLCGFGWTADNLWLQGVALTLTPISYEFGISSTEVRFTTCALFLGLCIGASFWGVASDIVGRRLAFNATLFLAGTFGLAAGGGPTWIGTCALFSCLGLGIGGNLPVDGALFLEFLPFVSGNLLTMLSVWWPVGQLIGSLLAWAFIPNFSCSSHEGCTKENNMGWRYLVLTLGAITFVMFILRFFVFHLYESPKYLLSRGRQEEAVNSIHGIAHRNGVKTWLTNEILNEIGGHAEVHEKETGLSYSQIVGRFFSKFSMERIAPLFSNKRMGWNTVLLWFCWATIGMGYPLFNAFLPQYLSQSGGTTNSNYTTYRNYAITSIVGLPGSFLACWTVELKYIGRKGTMAISTMITGVLLFCFTASTNSDIQLLCSCLEAFFQNIMYGVLFAYTPETFPAPNRGTGTGISSCLNRITGLCAPLVAIYAGDANPNAPIYASGALILASFVAMCFLPIETRGRQAL</sequence>
<dbReference type="AlphaFoldDB" id="A0A1V6S0F8"/>
<feature type="compositionally biased region" description="Basic and acidic residues" evidence="7">
    <location>
        <begin position="32"/>
        <end position="44"/>
    </location>
</feature>
<evidence type="ECO:0000256" key="4">
    <source>
        <dbReference type="ARBA" id="ARBA00022692"/>
    </source>
</evidence>
<name>A0A1V6S0F8_9EURO</name>
<feature type="transmembrane region" description="Helical" evidence="8">
    <location>
        <begin position="541"/>
        <end position="560"/>
    </location>
</feature>
<keyword evidence="11" id="KW-1185">Reference proteome</keyword>
<dbReference type="Pfam" id="PF07690">
    <property type="entry name" value="MFS_1"/>
    <property type="match status" value="1"/>
</dbReference>
<evidence type="ECO:0000256" key="3">
    <source>
        <dbReference type="ARBA" id="ARBA00022448"/>
    </source>
</evidence>
<dbReference type="STRING" id="29845.A0A1V6S0F8"/>
<feature type="transmembrane region" description="Helical" evidence="8">
    <location>
        <begin position="453"/>
        <end position="470"/>
    </location>
</feature>
<evidence type="ECO:0000256" key="7">
    <source>
        <dbReference type="SAM" id="MobiDB-lite"/>
    </source>
</evidence>
<protein>
    <recommendedName>
        <fullName evidence="9">Major facilitator superfamily (MFS) profile domain-containing protein</fullName>
    </recommendedName>
</protein>
<evidence type="ECO:0000259" key="9">
    <source>
        <dbReference type="PROSITE" id="PS50850"/>
    </source>
</evidence>
<dbReference type="EMBL" id="MDYP01000013">
    <property type="protein sequence ID" value="OQE07495.1"/>
    <property type="molecule type" value="Genomic_DNA"/>
</dbReference>
<feature type="compositionally biased region" description="Low complexity" evidence="7">
    <location>
        <begin position="47"/>
        <end position="59"/>
    </location>
</feature>
<keyword evidence="4 8" id="KW-0812">Transmembrane</keyword>
<keyword evidence="6 8" id="KW-0472">Membrane</keyword>
<comment type="subcellular location">
    <subcellularLocation>
        <location evidence="1">Membrane</location>
        <topology evidence="1">Multi-pass membrane protein</topology>
    </subcellularLocation>
</comment>
<dbReference type="CDD" id="cd17316">
    <property type="entry name" value="MFS_SV2_like"/>
    <property type="match status" value="1"/>
</dbReference>
<dbReference type="GO" id="GO:0016020">
    <property type="term" value="C:membrane"/>
    <property type="evidence" value="ECO:0007669"/>
    <property type="project" value="UniProtKB-SubCell"/>
</dbReference>
<keyword evidence="5 8" id="KW-1133">Transmembrane helix</keyword>
<reference evidence="11" key="1">
    <citation type="journal article" date="2017" name="Nat. Microbiol.">
        <title>Global analysis of biosynthetic gene clusters reveals vast potential of secondary metabolite production in Penicillium species.</title>
        <authorList>
            <person name="Nielsen J.C."/>
            <person name="Grijseels S."/>
            <person name="Prigent S."/>
            <person name="Ji B."/>
            <person name="Dainat J."/>
            <person name="Nielsen K.F."/>
            <person name="Frisvad J.C."/>
            <person name="Workman M."/>
            <person name="Nielsen J."/>
        </authorList>
    </citation>
    <scope>NUCLEOTIDE SEQUENCE [LARGE SCALE GENOMIC DNA]</scope>
    <source>
        <strain evidence="11">IBT 29486</strain>
    </source>
</reference>
<dbReference type="InterPro" id="IPR011701">
    <property type="entry name" value="MFS"/>
</dbReference>